<comment type="caution">
    <text evidence="1">The sequence shown here is derived from an EMBL/GenBank/DDBJ whole genome shotgun (WGS) entry which is preliminary data.</text>
</comment>
<reference evidence="1 2" key="1">
    <citation type="submission" date="2024-06" db="EMBL/GenBank/DDBJ databases">
        <title>The Natural Products Discovery Center: Release of the First 8490 Sequenced Strains for Exploring Actinobacteria Biosynthetic Diversity.</title>
        <authorList>
            <person name="Kalkreuter E."/>
            <person name="Kautsar S.A."/>
            <person name="Yang D."/>
            <person name="Bader C.D."/>
            <person name="Teijaro C.N."/>
            <person name="Fluegel L."/>
            <person name="Davis C.M."/>
            <person name="Simpson J.R."/>
            <person name="Lauterbach L."/>
            <person name="Steele A.D."/>
            <person name="Gui C."/>
            <person name="Meng S."/>
            <person name="Li G."/>
            <person name="Viehrig K."/>
            <person name="Ye F."/>
            <person name="Su P."/>
            <person name="Kiefer A.F."/>
            <person name="Nichols A."/>
            <person name="Cepeda A.J."/>
            <person name="Yan W."/>
            <person name="Fan B."/>
            <person name="Jiang Y."/>
            <person name="Adhikari A."/>
            <person name="Zheng C.-J."/>
            <person name="Schuster L."/>
            <person name="Cowan T.M."/>
            <person name="Smanski M.J."/>
            <person name="Chevrette M.G."/>
            <person name="De Carvalho L.P.S."/>
            <person name="Shen B."/>
        </authorList>
    </citation>
    <scope>NUCLEOTIDE SEQUENCE [LARGE SCALE GENOMIC DNA]</scope>
    <source>
        <strain evidence="1 2">NPDC049344</strain>
    </source>
</reference>
<protein>
    <submittedName>
        <fullName evidence="1">Uncharacterized protein</fullName>
    </submittedName>
</protein>
<name>A0ABV3HXL4_9ACTN</name>
<gene>
    <name evidence="1" type="ORF">AB0K36_21120</name>
</gene>
<accession>A0ABV3HXL4</accession>
<dbReference type="Proteomes" id="UP001552521">
    <property type="component" value="Unassembled WGS sequence"/>
</dbReference>
<evidence type="ECO:0000313" key="2">
    <source>
        <dbReference type="Proteomes" id="UP001552521"/>
    </source>
</evidence>
<evidence type="ECO:0000313" key="1">
    <source>
        <dbReference type="EMBL" id="MEV4683277.1"/>
    </source>
</evidence>
<keyword evidence="2" id="KW-1185">Reference proteome</keyword>
<dbReference type="EMBL" id="JBFAQK010000030">
    <property type="protein sequence ID" value="MEV4683277.1"/>
    <property type="molecule type" value="Genomic_DNA"/>
</dbReference>
<proteinExistence type="predicted"/>
<sequence length="89" mass="9411">MKVLAVHDAAGDILSLVVSPEEGPAFGVESRAGEYVHTVEISGLSLDMPHPEIYRRLDEVAKTFRVEVTEPADAAPAAQLVAKGGRTGL</sequence>
<dbReference type="RefSeq" id="WP_364596529.1">
    <property type="nucleotide sequence ID" value="NZ_JBFAQK010000030.1"/>
</dbReference>
<organism evidence="1 2">
    <name type="scientific">Streptomyces kurssanovii</name>
    <dbReference type="NCBI Taxonomy" id="67312"/>
    <lineage>
        <taxon>Bacteria</taxon>
        <taxon>Bacillati</taxon>
        <taxon>Actinomycetota</taxon>
        <taxon>Actinomycetes</taxon>
        <taxon>Kitasatosporales</taxon>
        <taxon>Streptomycetaceae</taxon>
        <taxon>Streptomyces</taxon>
    </lineage>
</organism>